<dbReference type="InterPro" id="IPR016181">
    <property type="entry name" value="Acyl_CoA_acyltransferase"/>
</dbReference>
<dbReference type="PANTHER" id="PTHR43800:SF1">
    <property type="entry name" value="PEPTIDYL-LYSINE N-ACETYLTRANSFERASE YJAB"/>
    <property type="match status" value="1"/>
</dbReference>
<dbReference type="EMBL" id="PUHZ01000021">
    <property type="protein sequence ID" value="PQO44024.1"/>
    <property type="molecule type" value="Genomic_DNA"/>
</dbReference>
<reference evidence="4 5" key="1">
    <citation type="submission" date="2018-02" db="EMBL/GenBank/DDBJ databases">
        <title>Comparative genomes isolates from brazilian mangrove.</title>
        <authorList>
            <person name="Araujo J.E."/>
            <person name="Taketani R.G."/>
            <person name="Silva M.C.P."/>
            <person name="Loureco M.V."/>
            <person name="Andreote F.D."/>
        </authorList>
    </citation>
    <scope>NUCLEOTIDE SEQUENCE [LARGE SCALE GENOMIC DNA]</scope>
    <source>
        <strain evidence="4 5">Nap-Phe MGV</strain>
    </source>
</reference>
<gene>
    <name evidence="4" type="ORF">C5Y93_21010</name>
</gene>
<dbReference type="InterPro" id="IPR000182">
    <property type="entry name" value="GNAT_dom"/>
</dbReference>
<dbReference type="NCBIfam" id="NF007807">
    <property type="entry name" value="PRK10514.1"/>
    <property type="match status" value="1"/>
</dbReference>
<name>A0A2S8GJ08_9BACT</name>
<dbReference type="RefSeq" id="WP_105337423.1">
    <property type="nucleotide sequence ID" value="NZ_PUHZ01000021.1"/>
</dbReference>
<keyword evidence="1 4" id="KW-0808">Transferase</keyword>
<evidence type="ECO:0000259" key="3">
    <source>
        <dbReference type="PROSITE" id="PS51186"/>
    </source>
</evidence>
<dbReference type="OrthoDB" id="88131at2"/>
<dbReference type="Pfam" id="PF13508">
    <property type="entry name" value="Acetyltransf_7"/>
    <property type="match status" value="1"/>
</dbReference>
<organism evidence="4 5">
    <name type="scientific">Blastopirellula marina</name>
    <dbReference type="NCBI Taxonomy" id="124"/>
    <lineage>
        <taxon>Bacteria</taxon>
        <taxon>Pseudomonadati</taxon>
        <taxon>Planctomycetota</taxon>
        <taxon>Planctomycetia</taxon>
        <taxon>Pirellulales</taxon>
        <taxon>Pirellulaceae</taxon>
        <taxon>Blastopirellula</taxon>
    </lineage>
</organism>
<feature type="domain" description="N-acetyltransferase" evidence="3">
    <location>
        <begin position="1"/>
        <end position="143"/>
    </location>
</feature>
<dbReference type="PROSITE" id="PS51186">
    <property type="entry name" value="GNAT"/>
    <property type="match status" value="1"/>
</dbReference>
<dbReference type="SUPFAM" id="SSF55729">
    <property type="entry name" value="Acyl-CoA N-acyltransferases (Nat)"/>
    <property type="match status" value="1"/>
</dbReference>
<proteinExistence type="predicted"/>
<protein>
    <submittedName>
        <fullName evidence="4">Acetyltransferase</fullName>
    </submittedName>
</protein>
<evidence type="ECO:0000256" key="2">
    <source>
        <dbReference type="ARBA" id="ARBA00023315"/>
    </source>
</evidence>
<dbReference type="AlphaFoldDB" id="A0A2S8GJ08"/>
<evidence type="ECO:0000256" key="1">
    <source>
        <dbReference type="ARBA" id="ARBA00022679"/>
    </source>
</evidence>
<dbReference type="Gene3D" id="3.40.630.30">
    <property type="match status" value="1"/>
</dbReference>
<dbReference type="Proteomes" id="UP000237819">
    <property type="component" value="Unassembled WGS sequence"/>
</dbReference>
<evidence type="ECO:0000313" key="4">
    <source>
        <dbReference type="EMBL" id="PQO44024.1"/>
    </source>
</evidence>
<comment type="caution">
    <text evidence="4">The sequence shown here is derived from an EMBL/GenBank/DDBJ whole genome shotgun (WGS) entry which is preliminary data.</text>
</comment>
<dbReference type="PANTHER" id="PTHR43800">
    <property type="entry name" value="PEPTIDYL-LYSINE N-ACETYLTRANSFERASE YJAB"/>
    <property type="match status" value="1"/>
</dbReference>
<dbReference type="GO" id="GO:0016747">
    <property type="term" value="F:acyltransferase activity, transferring groups other than amino-acyl groups"/>
    <property type="evidence" value="ECO:0007669"/>
    <property type="project" value="InterPro"/>
</dbReference>
<sequence>MKIRPATAADTDSLVDLWERSVRATHNFLSEEDIQYFVPLVREQALPNLEVWVLITEHDQPMGFMGLDGDNVSALFLGPEYLRQGGGKKLIEFARSQKGPLTVDVNEQNPHAIRFYEAQGFAPFARSEVDSTGRPFPLIHMRQAS</sequence>
<keyword evidence="2" id="KW-0012">Acyltransferase</keyword>
<accession>A0A2S8GJ08</accession>
<evidence type="ECO:0000313" key="5">
    <source>
        <dbReference type="Proteomes" id="UP000237819"/>
    </source>
</evidence>